<dbReference type="EMBL" id="BAABLD010000008">
    <property type="protein sequence ID" value="GAA5163434.1"/>
    <property type="molecule type" value="Genomic_DNA"/>
</dbReference>
<proteinExistence type="predicted"/>
<protein>
    <recommendedName>
        <fullName evidence="3">Colicin D immunity protein domain-containing protein</fullName>
    </recommendedName>
</protein>
<organism evidence="1 2">
    <name type="scientific">Viridibacterium curvum</name>
    <dbReference type="NCBI Taxonomy" id="1101404"/>
    <lineage>
        <taxon>Bacteria</taxon>
        <taxon>Pseudomonadati</taxon>
        <taxon>Pseudomonadota</taxon>
        <taxon>Betaproteobacteria</taxon>
        <taxon>Rhodocyclales</taxon>
        <taxon>Rhodocyclaceae</taxon>
        <taxon>Viridibacterium</taxon>
    </lineage>
</organism>
<evidence type="ECO:0000313" key="1">
    <source>
        <dbReference type="EMBL" id="GAA5163434.1"/>
    </source>
</evidence>
<accession>A0ABP9QKH0</accession>
<reference evidence="2" key="1">
    <citation type="journal article" date="2019" name="Int. J. Syst. Evol. Microbiol.">
        <title>The Global Catalogue of Microorganisms (GCM) 10K type strain sequencing project: providing services to taxonomists for standard genome sequencing and annotation.</title>
        <authorList>
            <consortium name="The Broad Institute Genomics Platform"/>
            <consortium name="The Broad Institute Genome Sequencing Center for Infectious Disease"/>
            <person name="Wu L."/>
            <person name="Ma J."/>
        </authorList>
    </citation>
    <scope>NUCLEOTIDE SEQUENCE [LARGE SCALE GENOMIC DNA]</scope>
    <source>
        <strain evidence="2">JCM 18715</strain>
    </source>
</reference>
<evidence type="ECO:0008006" key="3">
    <source>
        <dbReference type="Google" id="ProtNLM"/>
    </source>
</evidence>
<evidence type="ECO:0000313" key="2">
    <source>
        <dbReference type="Proteomes" id="UP001500547"/>
    </source>
</evidence>
<keyword evidence="2" id="KW-1185">Reference proteome</keyword>
<sequence>MTTELRQSLSAYATDSLSTDAFVALWREQGDGLCDQLPPAYRRALDDMLMRIESSRLFSGDSCSFSRESLLEAFTLWLDRAEAKLSSS</sequence>
<name>A0ABP9QKH0_9RHOO</name>
<dbReference type="Proteomes" id="UP001500547">
    <property type="component" value="Unassembled WGS sequence"/>
</dbReference>
<comment type="caution">
    <text evidence="1">The sequence shown here is derived from an EMBL/GenBank/DDBJ whole genome shotgun (WGS) entry which is preliminary data.</text>
</comment>
<gene>
    <name evidence="1" type="ORF">GCM10025770_15520</name>
</gene>